<evidence type="ECO:0000313" key="8">
    <source>
        <dbReference type="EMBL" id="OOS21918.1"/>
    </source>
</evidence>
<keyword evidence="5" id="KW-0460">Magnesium</keyword>
<dbReference type="PANTHER" id="PTHR12992">
    <property type="entry name" value="NUDIX HYDROLASE"/>
    <property type="match status" value="1"/>
</dbReference>
<name>A0A1T0CHT7_9GAMM</name>
<dbReference type="InterPro" id="IPR000086">
    <property type="entry name" value="NUDIX_hydrolase_dom"/>
</dbReference>
<keyword evidence="3" id="KW-0479">Metal-binding</keyword>
<reference evidence="8 9" key="1">
    <citation type="submission" date="2017-02" db="EMBL/GenBank/DDBJ databases">
        <title>Draft genome sequence of Moraxella lincolnii CCUG 9405T type strain.</title>
        <authorList>
            <person name="Salva-Serra F."/>
            <person name="Engstrom-Jakobsson H."/>
            <person name="Thorell K."/>
            <person name="Jaen-Luchoro D."/>
            <person name="Gonzales-Siles L."/>
            <person name="Karlsson R."/>
            <person name="Yazdan S."/>
            <person name="Boulund F."/>
            <person name="Johnning A."/>
            <person name="Engstrand L."/>
            <person name="Kristiansson E."/>
            <person name="Moore E."/>
        </authorList>
    </citation>
    <scope>NUCLEOTIDE SEQUENCE [LARGE SCALE GENOMIC DNA]</scope>
    <source>
        <strain evidence="8 9">CCUG 9405</strain>
    </source>
</reference>
<evidence type="ECO:0000256" key="1">
    <source>
        <dbReference type="ARBA" id="ARBA00001936"/>
    </source>
</evidence>
<dbReference type="GO" id="GO:0010945">
    <property type="term" value="F:coenzyme A diphosphatase activity"/>
    <property type="evidence" value="ECO:0007669"/>
    <property type="project" value="InterPro"/>
</dbReference>
<protein>
    <submittedName>
        <fullName evidence="8">Coenzyme A pyrophosphatase</fullName>
    </submittedName>
</protein>
<comment type="caution">
    <text evidence="8">The sequence shown here is derived from an EMBL/GenBank/DDBJ whole genome shotgun (WGS) entry which is preliminary data.</text>
</comment>
<evidence type="ECO:0000256" key="2">
    <source>
        <dbReference type="ARBA" id="ARBA00001946"/>
    </source>
</evidence>
<dbReference type="CDD" id="cd03426">
    <property type="entry name" value="NUDIX_CoAse_Nudt7"/>
    <property type="match status" value="1"/>
</dbReference>
<evidence type="ECO:0000313" key="9">
    <source>
        <dbReference type="Proteomes" id="UP000191094"/>
    </source>
</evidence>
<feature type="domain" description="Nudix hydrolase" evidence="7">
    <location>
        <begin position="52"/>
        <end position="184"/>
    </location>
</feature>
<comment type="cofactor">
    <cofactor evidence="2">
        <name>Mg(2+)</name>
        <dbReference type="ChEBI" id="CHEBI:18420"/>
    </cofactor>
</comment>
<evidence type="ECO:0000256" key="3">
    <source>
        <dbReference type="ARBA" id="ARBA00022723"/>
    </source>
</evidence>
<keyword evidence="4" id="KW-0378">Hydrolase</keyword>
<dbReference type="AlphaFoldDB" id="A0A1T0CHT7"/>
<dbReference type="OrthoDB" id="9802805at2"/>
<evidence type="ECO:0000259" key="7">
    <source>
        <dbReference type="PROSITE" id="PS51462"/>
    </source>
</evidence>
<accession>A0A1T0CHT7</accession>
<evidence type="ECO:0000256" key="4">
    <source>
        <dbReference type="ARBA" id="ARBA00022801"/>
    </source>
</evidence>
<proteinExistence type="predicted"/>
<dbReference type="Proteomes" id="UP000191094">
    <property type="component" value="Unassembled WGS sequence"/>
</dbReference>
<dbReference type="GO" id="GO:0046872">
    <property type="term" value="F:metal ion binding"/>
    <property type="evidence" value="ECO:0007669"/>
    <property type="project" value="UniProtKB-KW"/>
</dbReference>
<dbReference type="STRING" id="90241.B0682_04835"/>
<organism evidence="8 9">
    <name type="scientific">Lwoffella lincolnii</name>
    <dbReference type="NCBI Taxonomy" id="90241"/>
    <lineage>
        <taxon>Bacteria</taxon>
        <taxon>Pseudomonadati</taxon>
        <taxon>Pseudomonadota</taxon>
        <taxon>Gammaproteobacteria</taxon>
        <taxon>Moraxellales</taxon>
        <taxon>Moraxellaceae</taxon>
        <taxon>Lwoffella</taxon>
    </lineage>
</organism>
<dbReference type="InterPro" id="IPR045121">
    <property type="entry name" value="CoAse"/>
</dbReference>
<comment type="cofactor">
    <cofactor evidence="1">
        <name>Mn(2+)</name>
        <dbReference type="ChEBI" id="CHEBI:29035"/>
    </cofactor>
</comment>
<gene>
    <name evidence="8" type="ORF">B0682_04835</name>
</gene>
<dbReference type="EMBL" id="MUYT01000004">
    <property type="protein sequence ID" value="OOS21918.1"/>
    <property type="molecule type" value="Genomic_DNA"/>
</dbReference>
<dbReference type="PROSITE" id="PS51462">
    <property type="entry name" value="NUDIX"/>
    <property type="match status" value="1"/>
</dbReference>
<keyword evidence="6" id="KW-0464">Manganese</keyword>
<evidence type="ECO:0000256" key="5">
    <source>
        <dbReference type="ARBA" id="ARBA00022842"/>
    </source>
</evidence>
<dbReference type="InterPro" id="IPR015797">
    <property type="entry name" value="NUDIX_hydrolase-like_dom_sf"/>
</dbReference>
<keyword evidence="9" id="KW-1185">Reference proteome</keyword>
<dbReference type="PANTHER" id="PTHR12992:SF11">
    <property type="entry name" value="MITOCHONDRIAL COENZYME A DIPHOSPHATASE NUDT8"/>
    <property type="match status" value="1"/>
</dbReference>
<dbReference type="SUPFAM" id="SSF55811">
    <property type="entry name" value="Nudix"/>
    <property type="match status" value="1"/>
</dbReference>
<evidence type="ECO:0000256" key="6">
    <source>
        <dbReference type="ARBA" id="ARBA00023211"/>
    </source>
</evidence>
<dbReference type="Pfam" id="PF00293">
    <property type="entry name" value="NUDIX"/>
    <property type="match status" value="1"/>
</dbReference>
<dbReference type="Gene3D" id="3.90.79.10">
    <property type="entry name" value="Nucleoside Triphosphate Pyrophosphohydrolase"/>
    <property type="match status" value="1"/>
</dbReference>
<sequence>MAQAHDLNHADLRQLLHRLRFANAQGIANDLQTRHSQTRHSQTIDDLIQTPIAHASVLVALTNERHPMLLLTKRASHITAHAGEIAFAGGKYEPADTNNIVTALRESLEEVNLDPTGVRLLGQLPTQTSKSGLVVRPIVAVIPPNLSLQAEQGEIERIFWADWQYLRHAPTVDYHLITQVAGQSMKLVTPCWQVDGETVWGLTGRIIASLLKVGFDRHIEWYYRQQT</sequence>